<gene>
    <name evidence="7" type="ORF">PPROV_000984700</name>
</gene>
<dbReference type="OrthoDB" id="5839at2759"/>
<reference evidence="7" key="1">
    <citation type="submission" date="2020-10" db="EMBL/GenBank/DDBJ databases">
        <title>Unveiling of a novel bifunctional photoreceptor, Dualchrome1, isolated from a cosmopolitan green alga.</title>
        <authorList>
            <person name="Suzuki S."/>
            <person name="Kawachi M."/>
        </authorList>
    </citation>
    <scope>NUCLEOTIDE SEQUENCE</scope>
    <source>
        <strain evidence="7">NIES 2893</strain>
    </source>
</reference>
<dbReference type="InterPro" id="IPR027417">
    <property type="entry name" value="P-loop_NTPase"/>
</dbReference>
<evidence type="ECO:0000256" key="1">
    <source>
        <dbReference type="ARBA" id="ARBA00005290"/>
    </source>
</evidence>
<protein>
    <recommendedName>
        <fullName evidence="5">GPN-loop GTPase 2</fullName>
    </recommendedName>
</protein>
<dbReference type="EMBL" id="BNJQ01000032">
    <property type="protein sequence ID" value="GHP11117.1"/>
    <property type="molecule type" value="Genomic_DNA"/>
</dbReference>
<evidence type="ECO:0000256" key="2">
    <source>
        <dbReference type="ARBA" id="ARBA00022741"/>
    </source>
</evidence>
<keyword evidence="3 5" id="KW-0378">Hydrolase</keyword>
<dbReference type="GO" id="GO:0005525">
    <property type="term" value="F:GTP binding"/>
    <property type="evidence" value="ECO:0007669"/>
    <property type="project" value="UniProtKB-KW"/>
</dbReference>
<dbReference type="Gene3D" id="3.40.50.300">
    <property type="entry name" value="P-loop containing nucleotide triphosphate hydrolases"/>
    <property type="match status" value="1"/>
</dbReference>
<feature type="region of interest" description="Disordered" evidence="6">
    <location>
        <begin position="280"/>
        <end position="314"/>
    </location>
</feature>
<evidence type="ECO:0000313" key="7">
    <source>
        <dbReference type="EMBL" id="GHP11117.1"/>
    </source>
</evidence>
<dbReference type="Pfam" id="PF03029">
    <property type="entry name" value="ATP_bind_1"/>
    <property type="match status" value="1"/>
</dbReference>
<proteinExistence type="inferred from homology"/>
<dbReference type="GO" id="GO:0003924">
    <property type="term" value="F:GTPase activity"/>
    <property type="evidence" value="ECO:0007669"/>
    <property type="project" value="TreeGrafter"/>
</dbReference>
<evidence type="ECO:0000313" key="8">
    <source>
        <dbReference type="Proteomes" id="UP000660262"/>
    </source>
</evidence>
<keyword evidence="8" id="KW-1185">Reference proteome</keyword>
<feature type="compositionally biased region" description="Acidic residues" evidence="6">
    <location>
        <begin position="298"/>
        <end position="314"/>
    </location>
</feature>
<dbReference type="PANTHER" id="PTHR21231:SF3">
    <property type="entry name" value="GPN-LOOP GTPASE 2"/>
    <property type="match status" value="1"/>
</dbReference>
<sequence length="314" mass="34340">MVFGQVVVGYAGSGKTTYVHAAASYLRALGRDVCVVNVDPAAEENSRKQQEETGEAHARTFDVDVRHLIRADDAAREHKLGPNGALIYAADYLCANSDWLVEKLRPFVARNCYFLFDCPGQLELFQSRDSLRGALEAVTKALSVRWCCLHLTDSHLCADGFKYVSALLCTLSAMLFFDAPHVCAISKCDLVDASMRREMDMPFRFYRGGARGDLTRLADAMEYRHKGLRGTHLAQLTRNLLELADDYGLVSFASLAVEDTRKLARVVALCDRSVGYVPASDAEGGGGGVSAASLVAGEDSDDDDDDDDDLFDDD</sequence>
<keyword evidence="4 5" id="KW-0342">GTP-binding</keyword>
<dbReference type="GO" id="GO:0005737">
    <property type="term" value="C:cytoplasm"/>
    <property type="evidence" value="ECO:0007669"/>
    <property type="project" value="TreeGrafter"/>
</dbReference>
<dbReference type="Proteomes" id="UP000660262">
    <property type="component" value="Unassembled WGS sequence"/>
</dbReference>
<evidence type="ECO:0000256" key="5">
    <source>
        <dbReference type="RuleBase" id="RU365059"/>
    </source>
</evidence>
<comment type="subunit">
    <text evidence="5">Binds to RNA polymerase II (RNAPII).</text>
</comment>
<evidence type="ECO:0000256" key="4">
    <source>
        <dbReference type="ARBA" id="ARBA00023134"/>
    </source>
</evidence>
<dbReference type="AlphaFoldDB" id="A0A830I1T5"/>
<accession>A0A830I1T5</accession>
<dbReference type="PANTHER" id="PTHR21231">
    <property type="entry name" value="XPA-BINDING PROTEIN 1-RELATED"/>
    <property type="match status" value="1"/>
</dbReference>
<comment type="similarity">
    <text evidence="1 5">Belongs to the GPN-loop GTPase family.</text>
</comment>
<evidence type="ECO:0000256" key="3">
    <source>
        <dbReference type="ARBA" id="ARBA00022801"/>
    </source>
</evidence>
<comment type="function">
    <text evidence="5">Small GTPase required for proper localization of RNA polymerase II and III (RNAPII and RNAPIII). May act at an RNAP assembly step prior to nuclear import.</text>
</comment>
<keyword evidence="2 5" id="KW-0547">Nucleotide-binding</keyword>
<evidence type="ECO:0000256" key="6">
    <source>
        <dbReference type="SAM" id="MobiDB-lite"/>
    </source>
</evidence>
<dbReference type="InterPro" id="IPR004130">
    <property type="entry name" value="Gpn"/>
</dbReference>
<dbReference type="SUPFAM" id="SSF52540">
    <property type="entry name" value="P-loop containing nucleoside triphosphate hydrolases"/>
    <property type="match status" value="1"/>
</dbReference>
<organism evidence="7 8">
    <name type="scientific">Pycnococcus provasolii</name>
    <dbReference type="NCBI Taxonomy" id="41880"/>
    <lineage>
        <taxon>Eukaryota</taxon>
        <taxon>Viridiplantae</taxon>
        <taxon>Chlorophyta</taxon>
        <taxon>Pseudoscourfieldiophyceae</taxon>
        <taxon>Pseudoscourfieldiales</taxon>
        <taxon>Pycnococcaceae</taxon>
        <taxon>Pycnococcus</taxon>
    </lineage>
</organism>
<name>A0A830I1T5_9CHLO</name>
<comment type="caution">
    <text evidence="7">The sequence shown here is derived from an EMBL/GenBank/DDBJ whole genome shotgun (WGS) entry which is preliminary data.</text>
</comment>